<dbReference type="GO" id="GO:0047617">
    <property type="term" value="F:fatty acyl-CoA hydrolase activity"/>
    <property type="evidence" value="ECO:0007669"/>
    <property type="project" value="TreeGrafter"/>
</dbReference>
<organism evidence="3 4">
    <name type="scientific">Ktedonosporobacter rubrisoli</name>
    <dbReference type="NCBI Taxonomy" id="2509675"/>
    <lineage>
        <taxon>Bacteria</taxon>
        <taxon>Bacillati</taxon>
        <taxon>Chloroflexota</taxon>
        <taxon>Ktedonobacteria</taxon>
        <taxon>Ktedonobacterales</taxon>
        <taxon>Ktedonosporobacteraceae</taxon>
        <taxon>Ktedonosporobacter</taxon>
    </lineage>
</organism>
<dbReference type="InterPro" id="IPR029058">
    <property type="entry name" value="AB_hydrolase_fold"/>
</dbReference>
<keyword evidence="3" id="KW-0378">Hydrolase</keyword>
<accession>A0A4P6JRY4</accession>
<feature type="active site" description="Charge relay system" evidence="1">
    <location>
        <position position="200"/>
    </location>
</feature>
<dbReference type="Proteomes" id="UP000290365">
    <property type="component" value="Chromosome"/>
</dbReference>
<feature type="domain" description="BAAT/Acyl-CoA thioester hydrolase C-terminal" evidence="2">
    <location>
        <begin position="58"/>
        <end position="288"/>
    </location>
</feature>
<dbReference type="Gene3D" id="3.40.50.1820">
    <property type="entry name" value="alpha/beta hydrolase"/>
    <property type="match status" value="1"/>
</dbReference>
<dbReference type="Pfam" id="PF08840">
    <property type="entry name" value="BAAT_C"/>
    <property type="match status" value="1"/>
</dbReference>
<evidence type="ECO:0000313" key="3">
    <source>
        <dbReference type="EMBL" id="QBD78268.1"/>
    </source>
</evidence>
<evidence type="ECO:0000256" key="1">
    <source>
        <dbReference type="PIRSR" id="PIRSR016521-1"/>
    </source>
</evidence>
<evidence type="ECO:0000313" key="4">
    <source>
        <dbReference type="Proteomes" id="UP000290365"/>
    </source>
</evidence>
<dbReference type="InterPro" id="IPR016662">
    <property type="entry name" value="Acyl-CoA_thioEstase_long-chain"/>
</dbReference>
<dbReference type="SUPFAM" id="SSF53474">
    <property type="entry name" value="alpha/beta-Hydrolases"/>
    <property type="match status" value="1"/>
</dbReference>
<dbReference type="OrthoDB" id="139592at2"/>
<feature type="active site" description="Charge relay system" evidence="1">
    <location>
        <position position="235"/>
    </location>
</feature>
<dbReference type="KEGG" id="kbs:EPA93_20605"/>
<keyword evidence="4" id="KW-1185">Reference proteome</keyword>
<gene>
    <name evidence="3" type="ORF">EPA93_20605</name>
</gene>
<dbReference type="GO" id="GO:0006637">
    <property type="term" value="P:acyl-CoA metabolic process"/>
    <property type="evidence" value="ECO:0007669"/>
    <property type="project" value="InterPro"/>
</dbReference>
<evidence type="ECO:0000259" key="2">
    <source>
        <dbReference type="Pfam" id="PF08840"/>
    </source>
</evidence>
<dbReference type="RefSeq" id="WP_129889321.1">
    <property type="nucleotide sequence ID" value="NZ_CP035758.1"/>
</dbReference>
<sequence length="300" mass="32701">MPPGTGPHPVALILNGSDGGMRECAASLLASRGYAGLSLAYFSGSSGIEDCPRDLIEIPLEYFASVIQWLQAQKGIDGQKIAVIGFSRGGELALLLGATFPEIKAVVSCSPSAYVQSGLRSMQPVSQSAWTYQGKPLPYVQLKWEFLDVMRNFWLFIRHKPFSGKAAFVKGTQNLNETDETAIPVENISGPLLLIVGKDDQLWPSEFYAELVVKRLKKSNHPYSVKLLCYERTGHFVCFPYGLPSLPPALELAAGPALISFGGEASFQARASADSWQEILAFLARSLRDDLREKNADPAC</sequence>
<protein>
    <submittedName>
        <fullName evidence="3">Alpha/beta fold hydrolase</fullName>
    </submittedName>
</protein>
<proteinExistence type="predicted"/>
<dbReference type="PIRSF" id="PIRSF016521">
    <property type="entry name" value="Acyl-CoA_hydro"/>
    <property type="match status" value="1"/>
</dbReference>
<feature type="active site" description="Charge relay system" evidence="1">
    <location>
        <position position="87"/>
    </location>
</feature>
<dbReference type="EMBL" id="CP035758">
    <property type="protein sequence ID" value="QBD78268.1"/>
    <property type="molecule type" value="Genomic_DNA"/>
</dbReference>
<name>A0A4P6JRY4_KTERU</name>
<dbReference type="AlphaFoldDB" id="A0A4P6JRY4"/>
<reference evidence="3 4" key="1">
    <citation type="submission" date="2019-01" db="EMBL/GenBank/DDBJ databases">
        <title>Ktedonosporobacter rubrisoli SCAWS-G2.</title>
        <authorList>
            <person name="Huang Y."/>
            <person name="Yan B."/>
        </authorList>
    </citation>
    <scope>NUCLEOTIDE SEQUENCE [LARGE SCALE GENOMIC DNA]</scope>
    <source>
        <strain evidence="3 4">SCAWS-G2</strain>
    </source>
</reference>
<dbReference type="PANTHER" id="PTHR10824:SF4">
    <property type="entry name" value="ACYL-COENZYME A THIOESTERASE 1-LIKE"/>
    <property type="match status" value="1"/>
</dbReference>
<dbReference type="PANTHER" id="PTHR10824">
    <property type="entry name" value="ACYL-COENZYME A THIOESTERASE-RELATED"/>
    <property type="match status" value="1"/>
</dbReference>
<dbReference type="InterPro" id="IPR014940">
    <property type="entry name" value="BAAT_C"/>
</dbReference>
<dbReference type="GO" id="GO:0006631">
    <property type="term" value="P:fatty acid metabolic process"/>
    <property type="evidence" value="ECO:0007669"/>
    <property type="project" value="TreeGrafter"/>
</dbReference>